<comment type="caution">
    <text evidence="2">The sequence shown here is derived from an EMBL/GenBank/DDBJ whole genome shotgun (WGS) entry which is preliminary data.</text>
</comment>
<keyword evidence="1" id="KW-0732">Signal</keyword>
<organism evidence="2 3">
    <name type="scientific">Massilia agri</name>
    <dbReference type="NCBI Taxonomy" id="1886785"/>
    <lineage>
        <taxon>Bacteria</taxon>
        <taxon>Pseudomonadati</taxon>
        <taxon>Pseudomonadota</taxon>
        <taxon>Betaproteobacteria</taxon>
        <taxon>Burkholderiales</taxon>
        <taxon>Oxalobacteraceae</taxon>
        <taxon>Telluria group</taxon>
        <taxon>Massilia</taxon>
    </lineage>
</organism>
<dbReference type="InterPro" id="IPR006311">
    <property type="entry name" value="TAT_signal"/>
</dbReference>
<dbReference type="RefSeq" id="WP_258828373.1">
    <property type="nucleotide sequence ID" value="NZ_JANUHA010000008.1"/>
</dbReference>
<evidence type="ECO:0000256" key="1">
    <source>
        <dbReference type="SAM" id="SignalP"/>
    </source>
</evidence>
<keyword evidence="3" id="KW-1185">Reference proteome</keyword>
<dbReference type="PROSITE" id="PS51318">
    <property type="entry name" value="TAT"/>
    <property type="match status" value="1"/>
</dbReference>
<reference evidence="2 3" key="1">
    <citation type="submission" date="2022-08" db="EMBL/GenBank/DDBJ databases">
        <title>Reclassification of Massilia species as members of the genera Telluria, Duganella, Pseudoduganella, Mokoshia gen. nov. and Zemynaea gen. nov. using orthogonal and non-orthogonal genome-based approaches.</title>
        <authorList>
            <person name="Bowman J.P."/>
        </authorList>
    </citation>
    <scope>NUCLEOTIDE SEQUENCE [LARGE SCALE GENOMIC DNA]</scope>
    <source>
        <strain evidence="2 3">JCM 31661</strain>
    </source>
</reference>
<dbReference type="InterPro" id="IPR025514">
    <property type="entry name" value="DUF4402"/>
</dbReference>
<sequence length="176" mass="16786">MTKQSRTSYLTLSALALAVAAAAGSASAAVATATSTSTVVTPITISKNADLSFGSFAPGATTGTVTVSPNGTRAVSGGVVALGSGATAAQFAVSGQDGSTYSITLGGSTSLTSGSDTMTFTSISDLTASAATSGNVSGGTLTGGTQTIYVGGVLDVAANQPSGTYTGTVTATVEYN</sequence>
<evidence type="ECO:0000313" key="2">
    <source>
        <dbReference type="EMBL" id="MCS0597350.1"/>
    </source>
</evidence>
<dbReference type="Proteomes" id="UP001206572">
    <property type="component" value="Unassembled WGS sequence"/>
</dbReference>
<accession>A0ABT2AMF3</accession>
<evidence type="ECO:0000313" key="3">
    <source>
        <dbReference type="Proteomes" id="UP001206572"/>
    </source>
</evidence>
<dbReference type="Pfam" id="PF14352">
    <property type="entry name" value="DUF4402"/>
    <property type="match status" value="1"/>
</dbReference>
<name>A0ABT2AMF3_9BURK</name>
<protein>
    <submittedName>
        <fullName evidence="2">DUF4402 domain-containing protein</fullName>
    </submittedName>
</protein>
<proteinExistence type="predicted"/>
<feature type="signal peptide" evidence="1">
    <location>
        <begin position="1"/>
        <end position="28"/>
    </location>
</feature>
<feature type="chain" id="PRO_5045208790" evidence="1">
    <location>
        <begin position="29"/>
        <end position="176"/>
    </location>
</feature>
<gene>
    <name evidence="2" type="ORF">NX780_13440</name>
</gene>
<dbReference type="EMBL" id="JANUHA010000008">
    <property type="protein sequence ID" value="MCS0597350.1"/>
    <property type="molecule type" value="Genomic_DNA"/>
</dbReference>